<evidence type="ECO:0000313" key="3">
    <source>
        <dbReference type="WBParaSite" id="Hba_02673"/>
    </source>
</evidence>
<sequence length="71" mass="7820">MKKLDAYGVEQGVSLTRFGSFRARAQGRTGAEARQRDCAPLPLAGREGRTSRDNLADQLRAARERATDRDA</sequence>
<feature type="compositionally biased region" description="Basic and acidic residues" evidence="1">
    <location>
        <begin position="46"/>
        <end position="71"/>
    </location>
</feature>
<dbReference type="WBParaSite" id="Hba_02673">
    <property type="protein sequence ID" value="Hba_02673"/>
    <property type="gene ID" value="Hba_02673"/>
</dbReference>
<accession>A0A1I7WD90</accession>
<feature type="region of interest" description="Disordered" evidence="1">
    <location>
        <begin position="26"/>
        <end position="71"/>
    </location>
</feature>
<dbReference type="AlphaFoldDB" id="A0A1I7WD90"/>
<name>A0A1I7WD90_HETBA</name>
<organism evidence="2 3">
    <name type="scientific">Heterorhabditis bacteriophora</name>
    <name type="common">Entomopathogenic nematode worm</name>
    <dbReference type="NCBI Taxonomy" id="37862"/>
    <lineage>
        <taxon>Eukaryota</taxon>
        <taxon>Metazoa</taxon>
        <taxon>Ecdysozoa</taxon>
        <taxon>Nematoda</taxon>
        <taxon>Chromadorea</taxon>
        <taxon>Rhabditida</taxon>
        <taxon>Rhabditina</taxon>
        <taxon>Rhabditomorpha</taxon>
        <taxon>Strongyloidea</taxon>
        <taxon>Heterorhabditidae</taxon>
        <taxon>Heterorhabditis</taxon>
    </lineage>
</organism>
<evidence type="ECO:0000313" key="2">
    <source>
        <dbReference type="Proteomes" id="UP000095283"/>
    </source>
</evidence>
<proteinExistence type="predicted"/>
<evidence type="ECO:0000256" key="1">
    <source>
        <dbReference type="SAM" id="MobiDB-lite"/>
    </source>
</evidence>
<protein>
    <submittedName>
        <fullName evidence="3">MBF1 domain-containing protein</fullName>
    </submittedName>
</protein>
<keyword evidence="2" id="KW-1185">Reference proteome</keyword>
<reference evidence="3" key="1">
    <citation type="submission" date="2016-11" db="UniProtKB">
        <authorList>
            <consortium name="WormBaseParasite"/>
        </authorList>
    </citation>
    <scope>IDENTIFICATION</scope>
</reference>
<dbReference type="Proteomes" id="UP000095283">
    <property type="component" value="Unplaced"/>
</dbReference>